<sequence>MNSTPRCNAWMLDTSTFIHVVMIGRISLLCSLRKQLYFPEYVYRYELGVEAKEKTRYEAEKCVNENRIAIQQLTLSDLEKIAQLNPPRRIGLGEIACVMLAIRHAGGVLCDDRRAKNWLVPRLGEILWESIEEFLLSAAEDWHISEYQLDEFDQILLNNRYTCSFRLREEHLVRMHNKFLQT</sequence>
<keyword evidence="2" id="KW-1185">Reference proteome</keyword>
<gene>
    <name evidence="1" type="ORF">SAMN05421753_102252</name>
</gene>
<proteinExistence type="predicted"/>
<dbReference type="STRING" id="1576369.SAMN05421753_102252"/>
<reference evidence="2" key="1">
    <citation type="submission" date="2016-10" db="EMBL/GenBank/DDBJ databases">
        <authorList>
            <person name="Varghese N."/>
            <person name="Submissions S."/>
        </authorList>
    </citation>
    <scope>NUCLEOTIDE SEQUENCE [LARGE SCALE GENOMIC DNA]</scope>
    <source>
        <strain evidence="2">DSM 26348</strain>
    </source>
</reference>
<dbReference type="Proteomes" id="UP000199518">
    <property type="component" value="Unassembled WGS sequence"/>
</dbReference>
<dbReference type="InterPro" id="IPR021799">
    <property type="entry name" value="PIN-like_prokaryotic"/>
</dbReference>
<evidence type="ECO:0008006" key="3">
    <source>
        <dbReference type="Google" id="ProtNLM"/>
    </source>
</evidence>
<name>A0A1I3CEY1_9PLAN</name>
<evidence type="ECO:0000313" key="2">
    <source>
        <dbReference type="Proteomes" id="UP000199518"/>
    </source>
</evidence>
<dbReference type="Pfam" id="PF11848">
    <property type="entry name" value="DUF3368"/>
    <property type="match status" value="1"/>
</dbReference>
<evidence type="ECO:0000313" key="1">
    <source>
        <dbReference type="EMBL" id="SFH73052.1"/>
    </source>
</evidence>
<accession>A0A1I3CEY1</accession>
<dbReference type="EMBL" id="FOQD01000002">
    <property type="protein sequence ID" value="SFH73052.1"/>
    <property type="molecule type" value="Genomic_DNA"/>
</dbReference>
<organism evidence="1 2">
    <name type="scientific">Planctomicrobium piriforme</name>
    <dbReference type="NCBI Taxonomy" id="1576369"/>
    <lineage>
        <taxon>Bacteria</taxon>
        <taxon>Pseudomonadati</taxon>
        <taxon>Planctomycetota</taxon>
        <taxon>Planctomycetia</taxon>
        <taxon>Planctomycetales</taxon>
        <taxon>Planctomycetaceae</taxon>
        <taxon>Planctomicrobium</taxon>
    </lineage>
</organism>
<dbReference type="AlphaFoldDB" id="A0A1I3CEY1"/>
<protein>
    <recommendedName>
        <fullName evidence="3">PIN domain-containing protein</fullName>
    </recommendedName>
</protein>